<protein>
    <submittedName>
        <fullName evidence="8">DUF4102 domain-containing protein</fullName>
    </submittedName>
</protein>
<evidence type="ECO:0000256" key="1">
    <source>
        <dbReference type="ARBA" id="ARBA00008857"/>
    </source>
</evidence>
<evidence type="ECO:0000313" key="8">
    <source>
        <dbReference type="EMBL" id="RLQ89647.1"/>
    </source>
</evidence>
<dbReference type="SUPFAM" id="SSF56349">
    <property type="entry name" value="DNA breaking-rejoining enzymes"/>
    <property type="match status" value="1"/>
</dbReference>
<keyword evidence="2" id="KW-0229">DNA integration</keyword>
<evidence type="ECO:0000256" key="4">
    <source>
        <dbReference type="ARBA" id="ARBA00023172"/>
    </source>
</evidence>
<evidence type="ECO:0000256" key="3">
    <source>
        <dbReference type="ARBA" id="ARBA00023125"/>
    </source>
</evidence>
<dbReference type="Gene3D" id="3.30.160.390">
    <property type="entry name" value="Integrase, DNA-binding domain"/>
    <property type="match status" value="1"/>
</dbReference>
<dbReference type="InterPro" id="IPR053876">
    <property type="entry name" value="Phage_int_M"/>
</dbReference>
<evidence type="ECO:0000259" key="7">
    <source>
        <dbReference type="PROSITE" id="PS51900"/>
    </source>
</evidence>
<comment type="caution">
    <text evidence="8">The sequence shown here is derived from an EMBL/GenBank/DDBJ whole genome shotgun (WGS) entry which is preliminary data.</text>
</comment>
<dbReference type="CDD" id="cd00801">
    <property type="entry name" value="INT_P4_C"/>
    <property type="match status" value="1"/>
</dbReference>
<feature type="domain" description="Core-binding (CB)" evidence="7">
    <location>
        <begin position="98"/>
        <end position="179"/>
    </location>
</feature>
<dbReference type="GO" id="GO:0006310">
    <property type="term" value="P:DNA recombination"/>
    <property type="evidence" value="ECO:0007669"/>
    <property type="project" value="UniProtKB-KW"/>
</dbReference>
<dbReference type="PROSITE" id="PS51898">
    <property type="entry name" value="TYR_RECOMBINASE"/>
    <property type="match status" value="1"/>
</dbReference>
<keyword evidence="4" id="KW-0233">DNA recombination</keyword>
<gene>
    <name evidence="8" type="ORF">D8780_14495</name>
</gene>
<dbReference type="Proteomes" id="UP000281094">
    <property type="component" value="Unassembled WGS sequence"/>
</dbReference>
<dbReference type="InterPro" id="IPR038488">
    <property type="entry name" value="Integrase_DNA-bd_sf"/>
</dbReference>
<dbReference type="PANTHER" id="PTHR30629:SF2">
    <property type="entry name" value="PROPHAGE INTEGRASE INTS-RELATED"/>
    <property type="match status" value="1"/>
</dbReference>
<dbReference type="AlphaFoldDB" id="A0A3L7JFU9"/>
<accession>A0A3L7JFU9</accession>
<dbReference type="RefSeq" id="WP_121646602.1">
    <property type="nucleotide sequence ID" value="NZ_RCWN01000001.1"/>
</dbReference>
<organism evidence="8 9">
    <name type="scientific">Notoacmeibacter ruber</name>
    <dbReference type="NCBI Taxonomy" id="2670375"/>
    <lineage>
        <taxon>Bacteria</taxon>
        <taxon>Pseudomonadati</taxon>
        <taxon>Pseudomonadota</taxon>
        <taxon>Alphaproteobacteria</taxon>
        <taxon>Hyphomicrobiales</taxon>
        <taxon>Notoacmeibacteraceae</taxon>
        <taxon>Notoacmeibacter</taxon>
    </lineage>
</organism>
<evidence type="ECO:0000256" key="5">
    <source>
        <dbReference type="PROSITE-ProRule" id="PRU01248"/>
    </source>
</evidence>
<name>A0A3L7JFU9_9HYPH</name>
<sequence>MPLTDTKIRNLKAAEKPIKHSDGGGLHLLVTANGSKLWRLNYRFYGKQKTLYIGAWPAVSLADARLRRESAKKLLAQSIDPAAQAKHERIERQANFANTFGAIADEVLERNEKEGLAAVTINKKRWLIDLVRPALGKRPVRDITAPELLNELRKVEAKGNYETARRLRAVCGQVFRYAVITSRADFDPSAALRGALISPTVTSQAAITEWGKFGGLLRAIWGYDGHASTRYGLQLLALLYPRPGELRQAEWSEIDLEAGVWTIPAQRAKMRREHRKPLSKEAADIFAEVHKLNGFSKYVFPAIHTTQRPLSENTFNAALRRMGFDKHEMTSHGFRASASTLLNESGRWNPDAIEAELGHVGADEVRRAYHRALYWDERVRMTGAWAAQISEAVGISAR</sequence>
<dbReference type="Pfam" id="PF22022">
    <property type="entry name" value="Phage_int_M"/>
    <property type="match status" value="1"/>
</dbReference>
<evidence type="ECO:0000256" key="2">
    <source>
        <dbReference type="ARBA" id="ARBA00022908"/>
    </source>
</evidence>
<dbReference type="PROSITE" id="PS51900">
    <property type="entry name" value="CB"/>
    <property type="match status" value="1"/>
</dbReference>
<dbReference type="InterPro" id="IPR011010">
    <property type="entry name" value="DNA_brk_join_enz"/>
</dbReference>
<evidence type="ECO:0000313" key="9">
    <source>
        <dbReference type="Proteomes" id="UP000281094"/>
    </source>
</evidence>
<comment type="similarity">
    <text evidence="1">Belongs to the 'phage' integrase family.</text>
</comment>
<dbReference type="InterPro" id="IPR010998">
    <property type="entry name" value="Integrase_recombinase_N"/>
</dbReference>
<keyword evidence="9" id="KW-1185">Reference proteome</keyword>
<reference evidence="8 9" key="1">
    <citation type="submission" date="2018-10" db="EMBL/GenBank/DDBJ databases">
        <title>Notoacmeibacter sp. M2BS9Y-3-1, whole genome shotgun sequence.</title>
        <authorList>
            <person name="Tuo L."/>
        </authorList>
    </citation>
    <scope>NUCLEOTIDE SEQUENCE [LARGE SCALE GENOMIC DNA]</scope>
    <source>
        <strain evidence="8 9">M2BS9Y-3-1</strain>
    </source>
</reference>
<evidence type="ECO:0000259" key="6">
    <source>
        <dbReference type="PROSITE" id="PS51898"/>
    </source>
</evidence>
<dbReference type="GO" id="GO:0003677">
    <property type="term" value="F:DNA binding"/>
    <property type="evidence" value="ECO:0007669"/>
    <property type="project" value="UniProtKB-UniRule"/>
</dbReference>
<dbReference type="InterPro" id="IPR044068">
    <property type="entry name" value="CB"/>
</dbReference>
<dbReference type="Gene3D" id="1.10.443.10">
    <property type="entry name" value="Intergrase catalytic core"/>
    <property type="match status" value="1"/>
</dbReference>
<dbReference type="Pfam" id="PF00589">
    <property type="entry name" value="Phage_integrase"/>
    <property type="match status" value="1"/>
</dbReference>
<dbReference type="InterPro" id="IPR002104">
    <property type="entry name" value="Integrase_catalytic"/>
</dbReference>
<proteinExistence type="inferred from homology"/>
<dbReference type="PANTHER" id="PTHR30629">
    <property type="entry name" value="PROPHAGE INTEGRASE"/>
    <property type="match status" value="1"/>
</dbReference>
<dbReference type="EMBL" id="RCWN01000001">
    <property type="protein sequence ID" value="RLQ89647.1"/>
    <property type="molecule type" value="Genomic_DNA"/>
</dbReference>
<dbReference type="InterPro" id="IPR013762">
    <property type="entry name" value="Integrase-like_cat_sf"/>
</dbReference>
<dbReference type="InterPro" id="IPR050808">
    <property type="entry name" value="Phage_Integrase"/>
</dbReference>
<dbReference type="Pfam" id="PF13356">
    <property type="entry name" value="Arm-DNA-bind_3"/>
    <property type="match status" value="1"/>
</dbReference>
<dbReference type="Gene3D" id="1.10.150.130">
    <property type="match status" value="1"/>
</dbReference>
<dbReference type="InterPro" id="IPR025166">
    <property type="entry name" value="Integrase_DNA_bind_dom"/>
</dbReference>
<keyword evidence="3 5" id="KW-0238">DNA-binding</keyword>
<feature type="domain" description="Tyr recombinase" evidence="6">
    <location>
        <begin position="197"/>
        <end position="382"/>
    </location>
</feature>
<dbReference type="GO" id="GO:0015074">
    <property type="term" value="P:DNA integration"/>
    <property type="evidence" value="ECO:0007669"/>
    <property type="project" value="UniProtKB-KW"/>
</dbReference>